<dbReference type="AlphaFoldDB" id="A0AAW1IGN3"/>
<proteinExistence type="predicted"/>
<keyword evidence="2" id="KW-1185">Reference proteome</keyword>
<gene>
    <name evidence="1" type="ORF">RND81_09G047100</name>
</gene>
<protein>
    <submittedName>
        <fullName evidence="1">Uncharacterized protein</fullName>
    </submittedName>
</protein>
<organism evidence="1 2">
    <name type="scientific">Saponaria officinalis</name>
    <name type="common">Common soapwort</name>
    <name type="synonym">Lychnis saponaria</name>
    <dbReference type="NCBI Taxonomy" id="3572"/>
    <lineage>
        <taxon>Eukaryota</taxon>
        <taxon>Viridiplantae</taxon>
        <taxon>Streptophyta</taxon>
        <taxon>Embryophyta</taxon>
        <taxon>Tracheophyta</taxon>
        <taxon>Spermatophyta</taxon>
        <taxon>Magnoliopsida</taxon>
        <taxon>eudicotyledons</taxon>
        <taxon>Gunneridae</taxon>
        <taxon>Pentapetalae</taxon>
        <taxon>Caryophyllales</taxon>
        <taxon>Caryophyllaceae</taxon>
        <taxon>Caryophylleae</taxon>
        <taxon>Saponaria</taxon>
    </lineage>
</organism>
<dbReference type="EMBL" id="JBDFQZ010000009">
    <property type="protein sequence ID" value="KAK9689259.1"/>
    <property type="molecule type" value="Genomic_DNA"/>
</dbReference>
<dbReference type="PANTHER" id="PTHR47457:SF1">
    <property type="entry name" value="BTB DOMAIN-CONTAINING PROTEIN-RELATED"/>
    <property type="match status" value="1"/>
</dbReference>
<evidence type="ECO:0000313" key="2">
    <source>
        <dbReference type="Proteomes" id="UP001443914"/>
    </source>
</evidence>
<name>A0AAW1IGN3_SAPOF</name>
<evidence type="ECO:0000313" key="1">
    <source>
        <dbReference type="EMBL" id="KAK9689259.1"/>
    </source>
</evidence>
<accession>A0AAW1IGN3</accession>
<sequence length="144" mass="16675">MSLLAFQNLVKEAINYAEFGVTWAEIEPNPRFHHRKSSYIELQYMGDGDSNRVLYYAGTSYGEHPWVNLVLSKRFSITASSPVSRFTDPKVLTSRTYQGTSFTGPRFEDGKICTWWIVDVGEDHQLMCNYYTVRQDGSRAFMRH</sequence>
<dbReference type="Proteomes" id="UP001443914">
    <property type="component" value="Unassembled WGS sequence"/>
</dbReference>
<reference evidence="1" key="1">
    <citation type="submission" date="2024-03" db="EMBL/GenBank/DDBJ databases">
        <title>WGS assembly of Saponaria officinalis var. Norfolk2.</title>
        <authorList>
            <person name="Jenkins J."/>
            <person name="Shu S."/>
            <person name="Grimwood J."/>
            <person name="Barry K."/>
            <person name="Goodstein D."/>
            <person name="Schmutz J."/>
            <person name="Leebens-Mack J."/>
            <person name="Osbourn A."/>
        </authorList>
    </citation>
    <scope>NUCLEOTIDE SEQUENCE [LARGE SCALE GENOMIC DNA]</scope>
    <source>
        <strain evidence="1">JIC</strain>
    </source>
</reference>
<dbReference type="PANTHER" id="PTHR47457">
    <property type="entry name" value="OS05G0345500 PROTEIN"/>
    <property type="match status" value="1"/>
</dbReference>
<comment type="caution">
    <text evidence="1">The sequence shown here is derived from an EMBL/GenBank/DDBJ whole genome shotgun (WGS) entry which is preliminary data.</text>
</comment>